<protein>
    <submittedName>
        <fullName evidence="1">Uncharacterized protein</fullName>
    </submittedName>
</protein>
<evidence type="ECO:0000313" key="1">
    <source>
        <dbReference type="EMBL" id="PIT38214.1"/>
    </source>
</evidence>
<dbReference type="AlphaFoldDB" id="A0A2N9X4W1"/>
<reference evidence="1" key="1">
    <citation type="journal article" date="2017" name="MBio">
        <title>Type VI secretion-mediated competition in the bee gut microbiome.</title>
        <authorList>
            <person name="Steele M.I."/>
            <person name="Kwong W.K."/>
            <person name="Powell J.E."/>
            <person name="Whiteley M."/>
            <person name="Moran N.A."/>
        </authorList>
    </citation>
    <scope>NUCLEOTIDE SEQUENCE [LARGE SCALE GENOMIC DNA]</scope>
    <source>
        <strain evidence="1">WkB273</strain>
    </source>
</reference>
<gene>
    <name evidence="1" type="ORF">BHC54_06570</name>
</gene>
<accession>A0A2N9X4W1</accession>
<dbReference type="EMBL" id="MEIL01000029">
    <property type="protein sequence ID" value="PIT38214.1"/>
    <property type="molecule type" value="Genomic_DNA"/>
</dbReference>
<sequence>MNYPNGDEIRAGDILGLEGGMTGLVLCSFDSKDYLPEFDYEFWIDTCKTGIMVDTDVAGLIHYSEPNSNFKLLKRKSKNSLNTSVF</sequence>
<keyword evidence="2" id="KW-1185">Reference proteome</keyword>
<comment type="caution">
    <text evidence="1">The sequence shown here is derived from an EMBL/GenBank/DDBJ whole genome shotgun (WGS) entry which is preliminary data.</text>
</comment>
<organism evidence="1 2">
    <name type="scientific">Snodgrassella alvi</name>
    <dbReference type="NCBI Taxonomy" id="1196083"/>
    <lineage>
        <taxon>Bacteria</taxon>
        <taxon>Pseudomonadati</taxon>
        <taxon>Pseudomonadota</taxon>
        <taxon>Betaproteobacteria</taxon>
        <taxon>Neisseriales</taxon>
        <taxon>Neisseriaceae</taxon>
        <taxon>Snodgrassella</taxon>
    </lineage>
</organism>
<dbReference type="RefSeq" id="WP_100152230.1">
    <property type="nucleotide sequence ID" value="NZ_MEIL01000029.1"/>
</dbReference>
<name>A0A2N9X4W1_9NEIS</name>
<evidence type="ECO:0000313" key="2">
    <source>
        <dbReference type="Proteomes" id="UP000230202"/>
    </source>
</evidence>
<dbReference type="Proteomes" id="UP000230202">
    <property type="component" value="Unassembled WGS sequence"/>
</dbReference>
<proteinExistence type="predicted"/>